<comment type="subcellular location">
    <subcellularLocation>
        <location evidence="1">Membrane</location>
        <topology evidence="1">Multi-pass membrane protein</topology>
    </subcellularLocation>
</comment>
<feature type="transmembrane region" description="Helical" evidence="7">
    <location>
        <begin position="71"/>
        <end position="91"/>
    </location>
</feature>
<dbReference type="RefSeq" id="WP_368803239.1">
    <property type="nucleotide sequence ID" value="NZ_JAZHFV010000003.1"/>
</dbReference>
<protein>
    <submittedName>
        <fullName evidence="8">TerC family protein</fullName>
    </submittedName>
</protein>
<evidence type="ECO:0000256" key="2">
    <source>
        <dbReference type="ARBA" id="ARBA00007511"/>
    </source>
</evidence>
<proteinExistence type="inferred from homology"/>
<dbReference type="Pfam" id="PF03741">
    <property type="entry name" value="TerC"/>
    <property type="match status" value="1"/>
</dbReference>
<name>A0ABV3WU62_9HYPH</name>
<sequence>MFDHEWLWPGFLAFVALILFFDLFVLHRKDHVISTREALFTVGGYVSLAMLFAASIFYFEGPQRGSEFLTGYLVEQALSLDNIFVIALIFAYFKVPQEAQYRVLFYGIVGAIVMRLSLIVPGVKLVDQFFWVGMILGVVLLISGYKMMTSDGDMADPGNSRVVKWLRSTGRVTEDYEGSKFLTRRNGVLFMTPLFLVLVTVEITDLVFAIDSIPAVLAISNDPFIVFSSNVFAIMGLRALFFVLSGMMREFRFLKHGLSLVLIFVGAKMIVAHWYKLPSELALGVVGVLILGSVLLSIFIKEEPDGEERTPEQVADMERRAHAGETDRA</sequence>
<dbReference type="PANTHER" id="PTHR30238">
    <property type="entry name" value="MEMBRANE BOUND PREDICTED REDOX MODULATOR"/>
    <property type="match status" value="1"/>
</dbReference>
<comment type="caution">
    <text evidence="8">The sequence shown here is derived from an EMBL/GenBank/DDBJ whole genome shotgun (WGS) entry which is preliminary data.</text>
</comment>
<dbReference type="InterPro" id="IPR005496">
    <property type="entry name" value="Integral_membrane_TerC"/>
</dbReference>
<evidence type="ECO:0000256" key="6">
    <source>
        <dbReference type="SAM" id="MobiDB-lite"/>
    </source>
</evidence>
<evidence type="ECO:0000256" key="1">
    <source>
        <dbReference type="ARBA" id="ARBA00004141"/>
    </source>
</evidence>
<keyword evidence="9" id="KW-1185">Reference proteome</keyword>
<evidence type="ECO:0000256" key="4">
    <source>
        <dbReference type="ARBA" id="ARBA00022989"/>
    </source>
</evidence>
<feature type="transmembrane region" description="Helical" evidence="7">
    <location>
        <begin position="188"/>
        <end position="210"/>
    </location>
</feature>
<dbReference type="PANTHER" id="PTHR30238:SF0">
    <property type="entry name" value="THYLAKOID MEMBRANE PROTEIN TERC, CHLOROPLASTIC"/>
    <property type="match status" value="1"/>
</dbReference>
<evidence type="ECO:0000256" key="3">
    <source>
        <dbReference type="ARBA" id="ARBA00022692"/>
    </source>
</evidence>
<feature type="transmembrane region" description="Helical" evidence="7">
    <location>
        <begin position="38"/>
        <end position="59"/>
    </location>
</feature>
<reference evidence="8 9" key="1">
    <citation type="submission" date="2024-01" db="EMBL/GenBank/DDBJ databases">
        <title>New evidence supports the origin of RcGTA from prophage.</title>
        <authorList>
            <person name="Xu Y."/>
            <person name="Liu B."/>
            <person name="Chen F."/>
        </authorList>
    </citation>
    <scope>NUCLEOTIDE SEQUENCE [LARGE SCALE GENOMIC DNA]</scope>
    <source>
        <strain evidence="8 9">CBW1107-2</strain>
    </source>
</reference>
<evidence type="ECO:0000313" key="9">
    <source>
        <dbReference type="Proteomes" id="UP001559025"/>
    </source>
</evidence>
<feature type="transmembrane region" description="Helical" evidence="7">
    <location>
        <begin position="129"/>
        <end position="145"/>
    </location>
</feature>
<feature type="transmembrane region" description="Helical" evidence="7">
    <location>
        <begin position="6"/>
        <end position="26"/>
    </location>
</feature>
<dbReference type="EMBL" id="JAZHFV010000003">
    <property type="protein sequence ID" value="MEX4008209.1"/>
    <property type="molecule type" value="Genomic_DNA"/>
</dbReference>
<feature type="transmembrane region" description="Helical" evidence="7">
    <location>
        <begin position="225"/>
        <end position="245"/>
    </location>
</feature>
<evidence type="ECO:0000256" key="7">
    <source>
        <dbReference type="SAM" id="Phobius"/>
    </source>
</evidence>
<accession>A0ABV3WU62</accession>
<evidence type="ECO:0000313" key="8">
    <source>
        <dbReference type="EMBL" id="MEX4008209.1"/>
    </source>
</evidence>
<organism evidence="8 9">
    <name type="scientific">Neoaquamicrobium sediminum</name>
    <dbReference type="NCBI Taxonomy" id="1849104"/>
    <lineage>
        <taxon>Bacteria</taxon>
        <taxon>Pseudomonadati</taxon>
        <taxon>Pseudomonadota</taxon>
        <taxon>Alphaproteobacteria</taxon>
        <taxon>Hyphomicrobiales</taxon>
        <taxon>Phyllobacteriaceae</taxon>
        <taxon>Neoaquamicrobium</taxon>
    </lineage>
</organism>
<feature type="region of interest" description="Disordered" evidence="6">
    <location>
        <begin position="304"/>
        <end position="329"/>
    </location>
</feature>
<dbReference type="Proteomes" id="UP001559025">
    <property type="component" value="Unassembled WGS sequence"/>
</dbReference>
<keyword evidence="3 7" id="KW-0812">Transmembrane</keyword>
<comment type="similarity">
    <text evidence="2">Belongs to the TerC family.</text>
</comment>
<gene>
    <name evidence="8" type="ORF">V1479_12900</name>
</gene>
<feature type="transmembrane region" description="Helical" evidence="7">
    <location>
        <begin position="103"/>
        <end position="123"/>
    </location>
</feature>
<dbReference type="InterPro" id="IPR022369">
    <property type="entry name" value="Integral_membrane_TerC_rswitch"/>
</dbReference>
<keyword evidence="5 7" id="KW-0472">Membrane</keyword>
<evidence type="ECO:0000256" key="5">
    <source>
        <dbReference type="ARBA" id="ARBA00023136"/>
    </source>
</evidence>
<feature type="transmembrane region" description="Helical" evidence="7">
    <location>
        <begin position="281"/>
        <end position="300"/>
    </location>
</feature>
<feature type="transmembrane region" description="Helical" evidence="7">
    <location>
        <begin position="257"/>
        <end position="275"/>
    </location>
</feature>
<dbReference type="NCBIfam" id="TIGR03718">
    <property type="entry name" value="R_switched_Alx"/>
    <property type="match status" value="1"/>
</dbReference>
<keyword evidence="4 7" id="KW-1133">Transmembrane helix</keyword>